<organism evidence="1">
    <name type="scientific">Helicobacter pylori</name>
    <name type="common">Campylobacter pylori</name>
    <dbReference type="NCBI Taxonomy" id="210"/>
    <lineage>
        <taxon>Bacteria</taxon>
        <taxon>Pseudomonadati</taxon>
        <taxon>Campylobacterota</taxon>
        <taxon>Epsilonproteobacteria</taxon>
        <taxon>Campylobacterales</taxon>
        <taxon>Helicobacteraceae</taxon>
        <taxon>Helicobacter</taxon>
    </lineage>
</organism>
<accession>A0A060CQH8</accession>
<reference evidence="1" key="1">
    <citation type="journal article" date="2014" name="BMC Genomics">
        <title>A comprehensive analysis of Helicobacter pylori plasticity zones reveals that they are integrating conjugative elements with intermediate integration specificity.</title>
        <authorList>
            <person name="Fischer W."/>
            <person name="Breithaupt U."/>
            <person name="Kern B."/>
            <person name="Smith S.I."/>
            <person name="Spicher C."/>
            <person name="Haas R."/>
        </authorList>
    </citation>
    <scope>NUCLEOTIDE SEQUENCE</scope>
    <source>
        <strain evidence="1">175</strain>
    </source>
</reference>
<dbReference type="AlphaFoldDB" id="A0A060CQH8"/>
<sequence>MMRVCVFDSSGVLETFDYRGVLIHRQEIEANQKLKLPLTEKNLFKFNGVFFGVCEGVGDLDYRDYPKNLNFNALLCETIENYLLSAKEPLNEQQKALLADFLAVYDKNTEKGFIYLAPKFFLEKEKELIERILK</sequence>
<gene>
    <name evidence="1" type="ORF">175_ICEHptfs4b_31</name>
</gene>
<dbReference type="EMBL" id="KF861858">
    <property type="protein sequence ID" value="AIA98821.1"/>
    <property type="molecule type" value="Genomic_DNA"/>
</dbReference>
<protein>
    <submittedName>
        <fullName evidence="1">Phage protein</fullName>
    </submittedName>
</protein>
<name>A0A060CQH8_HELPX</name>
<proteinExistence type="predicted"/>
<evidence type="ECO:0000313" key="1">
    <source>
        <dbReference type="EMBL" id="AIA98821.1"/>
    </source>
</evidence>